<protein>
    <recommendedName>
        <fullName evidence="7">Methyltransferase domain-containing protein</fullName>
    </recommendedName>
</protein>
<dbReference type="SUPFAM" id="SSF53335">
    <property type="entry name" value="S-adenosyl-L-methionine-dependent methyltransferases"/>
    <property type="match status" value="1"/>
</dbReference>
<gene>
    <name evidence="5" type="ORF">V5O48_008004</name>
</gene>
<dbReference type="PANTHER" id="PTHR35897:SF1">
    <property type="entry name" value="METHYLTRANSFERASE AUSD"/>
    <property type="match status" value="1"/>
</dbReference>
<dbReference type="PANTHER" id="PTHR35897">
    <property type="entry name" value="METHYLTRANSFERASE AUSD"/>
    <property type="match status" value="1"/>
</dbReference>
<dbReference type="EMBL" id="JBAHYK010000445">
    <property type="protein sequence ID" value="KAL0573935.1"/>
    <property type="molecule type" value="Genomic_DNA"/>
</dbReference>
<evidence type="ECO:0008006" key="7">
    <source>
        <dbReference type="Google" id="ProtNLM"/>
    </source>
</evidence>
<comment type="caution">
    <text evidence="5">The sequence shown here is derived from an EMBL/GenBank/DDBJ whole genome shotgun (WGS) entry which is preliminary data.</text>
</comment>
<sequence>MGLQADRLDEVPREDMLFFRTRNEDEDETKIKERILEVARRAYEVFPYKCIEMFVFPRSKTAFFDSGARYGFKSPYKRALEVCSAGKGDLYLDVGCFFGVDLRKAVADGIPIENVIGIDLHKAKLLSSKDFWKWGHELFNTSPETFPAAFIVGDVLDEKIISGRGISPSPSSSSTSPRPVDLRILTSLTPLHGRISVIQVSNIFHFYPEDKQLELARALVSLLLPQRGSMIFGMQRAAAEGEEPGFLRNPNGNVVFTRSVQGLKGFWEGVFRDAGVELQVDAWKVGKEETEIGSYGVDMVVWGCNVR</sequence>
<keyword evidence="2" id="KW-0808">Transferase</keyword>
<dbReference type="Gene3D" id="3.40.50.150">
    <property type="entry name" value="Vaccinia Virus protein VP39"/>
    <property type="match status" value="1"/>
</dbReference>
<name>A0ABR3FFL6_9AGAR</name>
<evidence type="ECO:0000256" key="2">
    <source>
        <dbReference type="ARBA" id="ARBA00022679"/>
    </source>
</evidence>
<dbReference type="Proteomes" id="UP001465976">
    <property type="component" value="Unassembled WGS sequence"/>
</dbReference>
<organism evidence="5 6">
    <name type="scientific">Marasmius crinis-equi</name>
    <dbReference type="NCBI Taxonomy" id="585013"/>
    <lineage>
        <taxon>Eukaryota</taxon>
        <taxon>Fungi</taxon>
        <taxon>Dikarya</taxon>
        <taxon>Basidiomycota</taxon>
        <taxon>Agaricomycotina</taxon>
        <taxon>Agaricomycetes</taxon>
        <taxon>Agaricomycetidae</taxon>
        <taxon>Agaricales</taxon>
        <taxon>Marasmiineae</taxon>
        <taxon>Marasmiaceae</taxon>
        <taxon>Marasmius</taxon>
    </lineage>
</organism>
<evidence type="ECO:0000313" key="6">
    <source>
        <dbReference type="Proteomes" id="UP001465976"/>
    </source>
</evidence>
<reference evidence="5 6" key="1">
    <citation type="submission" date="2024-02" db="EMBL/GenBank/DDBJ databases">
        <title>A draft genome for the cacao thread blight pathogen Marasmius crinis-equi.</title>
        <authorList>
            <person name="Cohen S.P."/>
            <person name="Baruah I.K."/>
            <person name="Amoako-Attah I."/>
            <person name="Bukari Y."/>
            <person name="Meinhardt L.W."/>
            <person name="Bailey B.A."/>
        </authorList>
    </citation>
    <scope>NUCLEOTIDE SEQUENCE [LARGE SCALE GENOMIC DNA]</scope>
    <source>
        <strain evidence="5 6">GH-76</strain>
    </source>
</reference>
<evidence type="ECO:0000256" key="4">
    <source>
        <dbReference type="ARBA" id="ARBA00038314"/>
    </source>
</evidence>
<evidence type="ECO:0000256" key="3">
    <source>
        <dbReference type="ARBA" id="ARBA00022691"/>
    </source>
</evidence>
<comment type="pathway">
    <text evidence="1">Secondary metabolite biosynthesis.</text>
</comment>
<evidence type="ECO:0000313" key="5">
    <source>
        <dbReference type="EMBL" id="KAL0573935.1"/>
    </source>
</evidence>
<proteinExistence type="inferred from homology"/>
<keyword evidence="6" id="KW-1185">Reference proteome</keyword>
<comment type="similarity">
    <text evidence="4">Belongs to the class I-like SAM-binding methyltransferase superfamily.</text>
</comment>
<dbReference type="InterPro" id="IPR051654">
    <property type="entry name" value="Meroterpenoid_MTases"/>
</dbReference>
<evidence type="ECO:0000256" key="1">
    <source>
        <dbReference type="ARBA" id="ARBA00005179"/>
    </source>
</evidence>
<accession>A0ABR3FFL6</accession>
<keyword evidence="3" id="KW-0949">S-adenosyl-L-methionine</keyword>
<dbReference type="InterPro" id="IPR029063">
    <property type="entry name" value="SAM-dependent_MTases_sf"/>
</dbReference>